<sequence>MRGGTHGTSSLALFSGRGCGQSETPPKANTSEANIPTVEELAVRRQPAGGGDATLTTIFRLGQRDVAVSRFELLIPAYSDLIER</sequence>
<protein>
    <submittedName>
        <fullName evidence="2">Uncharacterized protein</fullName>
    </submittedName>
</protein>
<gene>
    <name evidence="2" type="ORF">GPA24_19770</name>
</gene>
<evidence type="ECO:0000313" key="2">
    <source>
        <dbReference type="EMBL" id="NMG17727.1"/>
    </source>
</evidence>
<dbReference type="Proteomes" id="UP000633943">
    <property type="component" value="Unassembled WGS sequence"/>
</dbReference>
<evidence type="ECO:0000313" key="3">
    <source>
        <dbReference type="Proteomes" id="UP000633943"/>
    </source>
</evidence>
<name>A0ABX1P0F9_9RHOO</name>
<keyword evidence="3" id="KW-1185">Reference proteome</keyword>
<feature type="compositionally biased region" description="Polar residues" evidence="1">
    <location>
        <begin position="21"/>
        <end position="34"/>
    </location>
</feature>
<dbReference type="EMBL" id="WTVP01000106">
    <property type="protein sequence ID" value="NMG17727.1"/>
    <property type="molecule type" value="Genomic_DNA"/>
</dbReference>
<reference evidence="2 3" key="1">
    <citation type="submission" date="2019-12" db="EMBL/GenBank/DDBJ databases">
        <title>Comparative genomics gives insights into the taxonomy of the Azoarcus-Aromatoleum group and reveals separate origins of nif in the plant-associated Azoarcus and non-plant-associated Aromatoleum sub-groups.</title>
        <authorList>
            <person name="Lafos M."/>
            <person name="Maluk M."/>
            <person name="Batista M."/>
            <person name="Junghare M."/>
            <person name="Carmona M."/>
            <person name="Faoro H."/>
            <person name="Cruz L.M."/>
            <person name="Battistoni F."/>
            <person name="De Souza E."/>
            <person name="Pedrosa F."/>
            <person name="Chen W.-M."/>
            <person name="Poole P.S."/>
            <person name="Dixon R.A."/>
            <person name="James E.K."/>
        </authorList>
    </citation>
    <scope>NUCLEOTIDE SEQUENCE [LARGE SCALE GENOMIC DNA]</scope>
    <source>
        <strain evidence="2 3">PbN1</strain>
    </source>
</reference>
<accession>A0ABX1P0F9</accession>
<comment type="caution">
    <text evidence="2">The sequence shown here is derived from an EMBL/GenBank/DDBJ whole genome shotgun (WGS) entry which is preliminary data.</text>
</comment>
<feature type="region of interest" description="Disordered" evidence="1">
    <location>
        <begin position="1"/>
        <end position="35"/>
    </location>
</feature>
<evidence type="ECO:0000256" key="1">
    <source>
        <dbReference type="SAM" id="MobiDB-lite"/>
    </source>
</evidence>
<proteinExistence type="predicted"/>
<organism evidence="2 3">
    <name type="scientific">Aromatoleum bremense</name>
    <dbReference type="NCBI Taxonomy" id="76115"/>
    <lineage>
        <taxon>Bacteria</taxon>
        <taxon>Pseudomonadati</taxon>
        <taxon>Pseudomonadota</taxon>
        <taxon>Betaproteobacteria</taxon>
        <taxon>Rhodocyclales</taxon>
        <taxon>Rhodocyclaceae</taxon>
        <taxon>Aromatoleum</taxon>
    </lineage>
</organism>